<dbReference type="Proteomes" id="UP001174196">
    <property type="component" value="Unassembled WGS sequence"/>
</dbReference>
<reference evidence="2" key="1">
    <citation type="submission" date="2022-08" db="EMBL/GenBank/DDBJ databases">
        <title>Polycladomyces zharkentsis sp. nov., a novel thermophilic CMC and starch-degrading bacterium isolated from a geothermal spring in Kazakhstan.</title>
        <authorList>
            <person name="Mashzhan A."/>
            <person name="Kistaubaeva A."/>
            <person name="Javier-Lopez R."/>
            <person name="Birkeland N.-K."/>
        </authorList>
    </citation>
    <scope>NUCLEOTIDE SEQUENCE</scope>
    <source>
        <strain evidence="2">KSR 13</strain>
    </source>
</reference>
<sequence>MITEKSINNEILTIETLTETDIHHVVRLSNLLERGYAESEIRMILQAGNLFGHRSGEGTIVSTAAILPYQGNLASLGVVMVDPRYRRRGLATRLVQTCLDIVPEYSVILVATDEGKPLYEKLGFRTVDTLHRLIAGEYQCQRPPHLQMQYTQFRYIDDQDLPELLKLDQEAFGAGRSKFLNLWLRQANYTSILQNQAGRCIGYALGVQTPELLVIGPVVAPDSRLAYLLIDDIARRYQGKIQINIPSVHQDLIRFLMRCGFKLARIAPVMMSGVYRMPPRNHLFAVSARSYG</sequence>
<organism evidence="2 3">
    <name type="scientific">Polycladomyces subterraneus</name>
    <dbReference type="NCBI Taxonomy" id="1016997"/>
    <lineage>
        <taxon>Bacteria</taxon>
        <taxon>Bacillati</taxon>
        <taxon>Bacillota</taxon>
        <taxon>Bacilli</taxon>
        <taxon>Bacillales</taxon>
        <taxon>Thermoactinomycetaceae</taxon>
        <taxon>Polycladomyces</taxon>
    </lineage>
</organism>
<dbReference type="GO" id="GO:0016746">
    <property type="term" value="F:acyltransferase activity"/>
    <property type="evidence" value="ECO:0007669"/>
    <property type="project" value="UniProtKB-KW"/>
</dbReference>
<dbReference type="EC" id="2.3.1.-" evidence="2"/>
<name>A0ABT8IK24_9BACL</name>
<keyword evidence="3" id="KW-1185">Reference proteome</keyword>
<proteinExistence type="predicted"/>
<feature type="domain" description="N-acetyltransferase" evidence="1">
    <location>
        <begin position="12"/>
        <end position="143"/>
    </location>
</feature>
<protein>
    <submittedName>
        <fullName evidence="2">GNAT family N-acetyltransferase</fullName>
        <ecNumber evidence="2">2.3.1.-</ecNumber>
    </submittedName>
</protein>
<dbReference type="InterPro" id="IPR052729">
    <property type="entry name" value="Acyl/Acetyltrans_Enzymes"/>
</dbReference>
<dbReference type="Gene3D" id="3.40.630.90">
    <property type="match status" value="1"/>
</dbReference>
<dbReference type="EMBL" id="JANRHH010000019">
    <property type="protein sequence ID" value="MDN4593139.1"/>
    <property type="molecule type" value="Genomic_DNA"/>
</dbReference>
<keyword evidence="2" id="KW-0012">Acyltransferase</keyword>
<comment type="caution">
    <text evidence="2">The sequence shown here is derived from an EMBL/GenBank/DDBJ whole genome shotgun (WGS) entry which is preliminary data.</text>
</comment>
<dbReference type="PANTHER" id="PTHR47237">
    <property type="entry name" value="SLL0310 PROTEIN"/>
    <property type="match status" value="1"/>
</dbReference>
<dbReference type="SUPFAM" id="SSF55729">
    <property type="entry name" value="Acyl-CoA N-acyltransferases (Nat)"/>
    <property type="match status" value="1"/>
</dbReference>
<dbReference type="InterPro" id="IPR041496">
    <property type="entry name" value="YitH/HolE_GNAT"/>
</dbReference>
<dbReference type="PANTHER" id="PTHR47237:SF2">
    <property type="entry name" value="BLL4206 PROTEIN"/>
    <property type="match status" value="1"/>
</dbReference>
<dbReference type="Gene3D" id="3.40.630.30">
    <property type="match status" value="1"/>
</dbReference>
<evidence type="ECO:0000313" key="3">
    <source>
        <dbReference type="Proteomes" id="UP001174196"/>
    </source>
</evidence>
<dbReference type="CDD" id="cd04301">
    <property type="entry name" value="NAT_SF"/>
    <property type="match status" value="1"/>
</dbReference>
<dbReference type="Pfam" id="PF18014">
    <property type="entry name" value="Acetyltransf_18"/>
    <property type="match status" value="1"/>
</dbReference>
<dbReference type="InterPro" id="IPR000182">
    <property type="entry name" value="GNAT_dom"/>
</dbReference>
<dbReference type="InterPro" id="IPR016181">
    <property type="entry name" value="Acyl_CoA_acyltransferase"/>
</dbReference>
<evidence type="ECO:0000313" key="2">
    <source>
        <dbReference type="EMBL" id="MDN4593139.1"/>
    </source>
</evidence>
<keyword evidence="2" id="KW-0808">Transferase</keyword>
<gene>
    <name evidence="2" type="ORF">NWF35_04355</name>
</gene>
<dbReference type="PROSITE" id="PS51186">
    <property type="entry name" value="GNAT"/>
    <property type="match status" value="2"/>
</dbReference>
<evidence type="ECO:0000259" key="1">
    <source>
        <dbReference type="PROSITE" id="PS51186"/>
    </source>
</evidence>
<accession>A0ABT8IK24</accession>
<dbReference type="RefSeq" id="WP_301237848.1">
    <property type="nucleotide sequence ID" value="NZ_JANRHH010000019.1"/>
</dbReference>
<feature type="domain" description="N-acetyltransferase" evidence="1">
    <location>
        <begin position="151"/>
        <end position="282"/>
    </location>
</feature>
<dbReference type="Pfam" id="PF00583">
    <property type="entry name" value="Acetyltransf_1"/>
    <property type="match status" value="1"/>
</dbReference>